<evidence type="ECO:0000313" key="2">
    <source>
        <dbReference type="Proteomes" id="UP001233172"/>
    </source>
</evidence>
<gene>
    <name evidence="1" type="ORF">Bpfe_010758</name>
</gene>
<name>A0AAD8FE57_BIOPF</name>
<keyword evidence="2" id="KW-1185">Reference proteome</keyword>
<protein>
    <submittedName>
        <fullName evidence="1">Histone-lysine N-methyltransferase 2D</fullName>
    </submittedName>
</protein>
<dbReference type="Proteomes" id="UP001233172">
    <property type="component" value="Unassembled WGS sequence"/>
</dbReference>
<reference evidence="1" key="2">
    <citation type="submission" date="2023-04" db="EMBL/GenBank/DDBJ databases">
        <authorList>
            <person name="Bu L."/>
            <person name="Lu L."/>
            <person name="Laidemitt M.R."/>
            <person name="Zhang S.M."/>
            <person name="Mutuku M."/>
            <person name="Mkoji G."/>
            <person name="Steinauer M."/>
            <person name="Loker E.S."/>
        </authorList>
    </citation>
    <scope>NUCLEOTIDE SEQUENCE</scope>
    <source>
        <strain evidence="1">KasaAsao</strain>
        <tissue evidence="1">Whole Snail</tissue>
    </source>
</reference>
<accession>A0AAD8FE57</accession>
<organism evidence="1 2">
    <name type="scientific">Biomphalaria pfeifferi</name>
    <name type="common">Bloodfluke planorb</name>
    <name type="synonym">Freshwater snail</name>
    <dbReference type="NCBI Taxonomy" id="112525"/>
    <lineage>
        <taxon>Eukaryota</taxon>
        <taxon>Metazoa</taxon>
        <taxon>Spiralia</taxon>
        <taxon>Lophotrochozoa</taxon>
        <taxon>Mollusca</taxon>
        <taxon>Gastropoda</taxon>
        <taxon>Heterobranchia</taxon>
        <taxon>Euthyneura</taxon>
        <taxon>Panpulmonata</taxon>
        <taxon>Hygrophila</taxon>
        <taxon>Lymnaeoidea</taxon>
        <taxon>Planorbidae</taxon>
        <taxon>Biomphalaria</taxon>
    </lineage>
</organism>
<evidence type="ECO:0000313" key="1">
    <source>
        <dbReference type="EMBL" id="KAK0059899.1"/>
    </source>
</evidence>
<comment type="caution">
    <text evidence="1">The sequence shown here is derived from an EMBL/GenBank/DDBJ whole genome shotgun (WGS) entry which is preliminary data.</text>
</comment>
<dbReference type="EMBL" id="JASAOG010000039">
    <property type="protein sequence ID" value="KAK0059899.1"/>
    <property type="molecule type" value="Genomic_DNA"/>
</dbReference>
<reference evidence="1" key="1">
    <citation type="journal article" date="2023" name="PLoS Negl. Trop. Dis.">
        <title>A genome sequence for Biomphalaria pfeifferi, the major vector snail for the human-infecting parasite Schistosoma mansoni.</title>
        <authorList>
            <person name="Bu L."/>
            <person name="Lu L."/>
            <person name="Laidemitt M.R."/>
            <person name="Zhang S.M."/>
            <person name="Mutuku M."/>
            <person name="Mkoji G."/>
            <person name="Steinauer M."/>
            <person name="Loker E.S."/>
        </authorList>
    </citation>
    <scope>NUCLEOTIDE SEQUENCE</scope>
    <source>
        <strain evidence="1">KasaAsao</strain>
    </source>
</reference>
<sequence length="126" mass="14682">MRDSSSTISMAGTLPHKINARFSAYKTDKRFIAQNINARFFAHKINARFIAQNINVRFFAHKINARFIAQNINMRFFAHQINERLFEYKMRYIFICVSVSLNKNIGKLSVLNSKIDLSIWSDLYGA</sequence>
<dbReference type="AlphaFoldDB" id="A0AAD8FE57"/>
<proteinExistence type="predicted"/>